<evidence type="ECO:0000313" key="1">
    <source>
        <dbReference type="EMBL" id="SUL31333.1"/>
    </source>
</evidence>
<sequence length="54" mass="5577">MGGYKGIKADGGKVDQAKQLAAKTAKGIEACQSKRNSSLSISKVVIGKDSSPIR</sequence>
<dbReference type="Proteomes" id="UP000254116">
    <property type="component" value="Unassembled WGS sequence"/>
</dbReference>
<dbReference type="EMBL" id="UHBY01000003">
    <property type="protein sequence ID" value="SUL31333.1"/>
    <property type="molecule type" value="Genomic_DNA"/>
</dbReference>
<protein>
    <submittedName>
        <fullName evidence="1">ESAT-6/Esx family secreted protein EsxB</fullName>
    </submittedName>
</protein>
<evidence type="ECO:0000313" key="2">
    <source>
        <dbReference type="Proteomes" id="UP000254116"/>
    </source>
</evidence>
<proteinExistence type="predicted"/>
<name>A0A380EDE5_STAAU</name>
<accession>A0A380EDE5</accession>
<organism evidence="1 2">
    <name type="scientific">Staphylococcus aureus</name>
    <dbReference type="NCBI Taxonomy" id="1280"/>
    <lineage>
        <taxon>Bacteria</taxon>
        <taxon>Bacillati</taxon>
        <taxon>Bacillota</taxon>
        <taxon>Bacilli</taxon>
        <taxon>Bacillales</taxon>
        <taxon>Staphylococcaceae</taxon>
        <taxon>Staphylococcus</taxon>
    </lineage>
</organism>
<gene>
    <name evidence="1" type="primary">esxB_1</name>
    <name evidence="1" type="ORF">NCTC10702_00521</name>
</gene>
<dbReference type="AlphaFoldDB" id="A0A380EDE5"/>
<reference evidence="1 2" key="1">
    <citation type="submission" date="2018-06" db="EMBL/GenBank/DDBJ databases">
        <authorList>
            <consortium name="Pathogen Informatics"/>
            <person name="Doyle S."/>
        </authorList>
    </citation>
    <scope>NUCLEOTIDE SEQUENCE [LARGE SCALE GENOMIC DNA]</scope>
    <source>
        <strain evidence="1 2">NCTC10702</strain>
    </source>
</reference>